<accession>A0A8E7EJ54</accession>
<dbReference type="EMBL" id="CP075546">
    <property type="protein sequence ID" value="QVV88246.1"/>
    <property type="molecule type" value="Genomic_DNA"/>
</dbReference>
<dbReference type="RefSeq" id="WP_214419062.1">
    <property type="nucleotide sequence ID" value="NZ_CP075546.1"/>
</dbReference>
<feature type="transmembrane region" description="Helical" evidence="1">
    <location>
        <begin position="12"/>
        <end position="31"/>
    </location>
</feature>
<evidence type="ECO:0000313" key="4">
    <source>
        <dbReference type="Proteomes" id="UP000680656"/>
    </source>
</evidence>
<keyword evidence="4" id="KW-1185">Reference proteome</keyword>
<dbReference type="InterPro" id="IPR036890">
    <property type="entry name" value="HATPase_C_sf"/>
</dbReference>
<gene>
    <name evidence="3" type="ORF">KHC33_13050</name>
</gene>
<feature type="transmembrane region" description="Helical" evidence="1">
    <location>
        <begin position="94"/>
        <end position="114"/>
    </location>
</feature>
<dbReference type="PRINTS" id="PR00344">
    <property type="entry name" value="BCTRLSENSOR"/>
</dbReference>
<dbReference type="KEGG" id="mrtj:KHC33_13050"/>
<evidence type="ECO:0000259" key="2">
    <source>
        <dbReference type="PROSITE" id="PS50109"/>
    </source>
</evidence>
<dbReference type="CDD" id="cd00075">
    <property type="entry name" value="HATPase"/>
    <property type="match status" value="1"/>
</dbReference>
<dbReference type="Pfam" id="PF02518">
    <property type="entry name" value="HATPase_c"/>
    <property type="match status" value="1"/>
</dbReference>
<name>A0A8E7EJ54_9EURY</name>
<feature type="transmembrane region" description="Helical" evidence="1">
    <location>
        <begin position="66"/>
        <end position="82"/>
    </location>
</feature>
<feature type="transmembrane region" description="Helical" evidence="1">
    <location>
        <begin position="43"/>
        <end position="60"/>
    </location>
</feature>
<evidence type="ECO:0000256" key="1">
    <source>
        <dbReference type="SAM" id="Phobius"/>
    </source>
</evidence>
<evidence type="ECO:0000313" key="3">
    <source>
        <dbReference type="EMBL" id="QVV88246.1"/>
    </source>
</evidence>
<organism evidence="3 4">
    <name type="scientific">Methanospirillum purgamenti</name>
    <dbReference type="NCBI Taxonomy" id="2834276"/>
    <lineage>
        <taxon>Archaea</taxon>
        <taxon>Methanobacteriati</taxon>
        <taxon>Methanobacteriota</taxon>
        <taxon>Stenosarchaea group</taxon>
        <taxon>Methanomicrobia</taxon>
        <taxon>Methanomicrobiales</taxon>
        <taxon>Methanospirillaceae</taxon>
        <taxon>Methanospirillum</taxon>
    </lineage>
</organism>
<dbReference type="Gene3D" id="3.30.565.10">
    <property type="entry name" value="Histidine kinase-like ATPase, C-terminal domain"/>
    <property type="match status" value="1"/>
</dbReference>
<dbReference type="SMART" id="SM00387">
    <property type="entry name" value="HATPase_c"/>
    <property type="match status" value="1"/>
</dbReference>
<dbReference type="AlphaFoldDB" id="A0A8E7EJ54"/>
<feature type="domain" description="Histidine kinase" evidence="2">
    <location>
        <begin position="246"/>
        <end position="341"/>
    </location>
</feature>
<dbReference type="SUPFAM" id="SSF55874">
    <property type="entry name" value="ATPase domain of HSP90 chaperone/DNA topoisomerase II/histidine kinase"/>
    <property type="match status" value="1"/>
</dbReference>
<dbReference type="PANTHER" id="PTHR43065">
    <property type="entry name" value="SENSOR HISTIDINE KINASE"/>
    <property type="match status" value="1"/>
</dbReference>
<reference evidence="3 4" key="1">
    <citation type="submission" date="2021-05" db="EMBL/GenBank/DDBJ databases">
        <title>A novel Methanospirillum isolate from a pyrite-forming mixed culture.</title>
        <authorList>
            <person name="Bunk B."/>
            <person name="Sproer C."/>
            <person name="Spring S."/>
            <person name="Pester M."/>
        </authorList>
    </citation>
    <scope>NUCLEOTIDE SEQUENCE [LARGE SCALE GENOMIC DNA]</scope>
    <source>
        <strain evidence="3 4">J.3.6.1-F.2.7.3</strain>
    </source>
</reference>
<keyword evidence="1" id="KW-0812">Transmembrane</keyword>
<dbReference type="InterPro" id="IPR004358">
    <property type="entry name" value="Sig_transdc_His_kin-like_C"/>
</dbReference>
<keyword evidence="1" id="KW-0472">Membrane</keyword>
<proteinExistence type="predicted"/>
<sequence length="346" mass="39722">MPIKPDDFCQVFIVQSKVLSLLIFILIGVLLEYVVHYSLKIPYVYTHIFYLLILLAAIWYKRDAVYLALFFGLLHIVVYYFNSGHRAYEPVFRAVMLCMIAYIAGSIVACMTHFRDEVAIQNGELERTKEAFKTANKKLNLLSSITRHDILNQLTPLLGYMDLSEELTHDPAHLEIIHKEQRIINTIQKQIEFTRNYEDIGVKEPIWYNIKGYFHELTPSYPNHSIIISESVSSLEIFADPLFPLIFPNLIDNSIRHGEKVTSITLSSYEEGDSLILVYEDNGNGIPIDEKEKIFERGYGKNTGMGLFLSREILAITGLSMRESGQFGQGARFEIFVPNGAYRFID</sequence>
<dbReference type="InterPro" id="IPR005467">
    <property type="entry name" value="His_kinase_dom"/>
</dbReference>
<dbReference type="InterPro" id="IPR003594">
    <property type="entry name" value="HATPase_dom"/>
</dbReference>
<dbReference type="Proteomes" id="UP000680656">
    <property type="component" value="Chromosome"/>
</dbReference>
<protein>
    <submittedName>
        <fullName evidence="3">Sensor histidine kinase</fullName>
    </submittedName>
</protein>
<dbReference type="GO" id="GO:0016301">
    <property type="term" value="F:kinase activity"/>
    <property type="evidence" value="ECO:0007669"/>
    <property type="project" value="UniProtKB-KW"/>
</dbReference>
<keyword evidence="3" id="KW-0808">Transferase</keyword>
<dbReference type="GeneID" id="65098128"/>
<keyword evidence="3" id="KW-0418">Kinase</keyword>
<keyword evidence="1" id="KW-1133">Transmembrane helix</keyword>
<dbReference type="PROSITE" id="PS50109">
    <property type="entry name" value="HIS_KIN"/>
    <property type="match status" value="1"/>
</dbReference>